<dbReference type="InterPro" id="IPR036397">
    <property type="entry name" value="RNaseH_sf"/>
</dbReference>
<organism evidence="2">
    <name type="scientific">Sesamum latifolium</name>
    <dbReference type="NCBI Taxonomy" id="2727402"/>
    <lineage>
        <taxon>Eukaryota</taxon>
        <taxon>Viridiplantae</taxon>
        <taxon>Streptophyta</taxon>
        <taxon>Embryophyta</taxon>
        <taxon>Tracheophyta</taxon>
        <taxon>Spermatophyta</taxon>
        <taxon>Magnoliopsida</taxon>
        <taxon>eudicotyledons</taxon>
        <taxon>Gunneridae</taxon>
        <taxon>Pentapetalae</taxon>
        <taxon>asterids</taxon>
        <taxon>lamiids</taxon>
        <taxon>Lamiales</taxon>
        <taxon>Pedaliaceae</taxon>
        <taxon>Sesamum</taxon>
    </lineage>
</organism>
<dbReference type="AlphaFoldDB" id="A0AAW2U0X2"/>
<dbReference type="EMBL" id="JACGWN010000013">
    <property type="protein sequence ID" value="KAL0410148.1"/>
    <property type="molecule type" value="Genomic_DNA"/>
</dbReference>
<evidence type="ECO:0000313" key="2">
    <source>
        <dbReference type="EMBL" id="KAL0410148.1"/>
    </source>
</evidence>
<evidence type="ECO:0000259" key="1">
    <source>
        <dbReference type="Pfam" id="PF13456"/>
    </source>
</evidence>
<comment type="caution">
    <text evidence="2">The sequence shown here is derived from an EMBL/GenBank/DDBJ whole genome shotgun (WGS) entry which is preliminary data.</text>
</comment>
<name>A0AAW2U0X2_9LAMI</name>
<dbReference type="Pfam" id="PF13456">
    <property type="entry name" value="RVT_3"/>
    <property type="match status" value="1"/>
</dbReference>
<reference evidence="2" key="1">
    <citation type="submission" date="2020-06" db="EMBL/GenBank/DDBJ databases">
        <authorList>
            <person name="Li T."/>
            <person name="Hu X."/>
            <person name="Zhang T."/>
            <person name="Song X."/>
            <person name="Zhang H."/>
            <person name="Dai N."/>
            <person name="Sheng W."/>
            <person name="Hou X."/>
            <person name="Wei L."/>
        </authorList>
    </citation>
    <scope>NUCLEOTIDE SEQUENCE</scope>
    <source>
        <strain evidence="2">KEN1</strain>
        <tissue evidence="2">Leaf</tissue>
    </source>
</reference>
<proteinExistence type="predicted"/>
<dbReference type="GO" id="GO:0003676">
    <property type="term" value="F:nucleic acid binding"/>
    <property type="evidence" value="ECO:0007669"/>
    <property type="project" value="InterPro"/>
</dbReference>
<accession>A0AAW2U0X2</accession>
<protein>
    <recommendedName>
        <fullName evidence="1">RNase H type-1 domain-containing protein</fullName>
    </recommendedName>
</protein>
<sequence length="59" mass="6882">MGIGIIARDERGRVLAWVSRRIEKKIHSEMAEAWAAREAIQLAIRHGWSSVILEWDLWL</sequence>
<dbReference type="InterPro" id="IPR053151">
    <property type="entry name" value="RNase_H-like"/>
</dbReference>
<reference evidence="2" key="2">
    <citation type="journal article" date="2024" name="Plant">
        <title>Genomic evolution and insights into agronomic trait innovations of Sesamum species.</title>
        <authorList>
            <person name="Miao H."/>
            <person name="Wang L."/>
            <person name="Qu L."/>
            <person name="Liu H."/>
            <person name="Sun Y."/>
            <person name="Le M."/>
            <person name="Wang Q."/>
            <person name="Wei S."/>
            <person name="Zheng Y."/>
            <person name="Lin W."/>
            <person name="Duan Y."/>
            <person name="Cao H."/>
            <person name="Xiong S."/>
            <person name="Wang X."/>
            <person name="Wei L."/>
            <person name="Li C."/>
            <person name="Ma Q."/>
            <person name="Ju M."/>
            <person name="Zhao R."/>
            <person name="Li G."/>
            <person name="Mu C."/>
            <person name="Tian Q."/>
            <person name="Mei H."/>
            <person name="Zhang T."/>
            <person name="Gao T."/>
            <person name="Zhang H."/>
        </authorList>
    </citation>
    <scope>NUCLEOTIDE SEQUENCE</scope>
    <source>
        <strain evidence="2">KEN1</strain>
    </source>
</reference>
<feature type="domain" description="RNase H type-1" evidence="1">
    <location>
        <begin position="2"/>
        <end position="56"/>
    </location>
</feature>
<dbReference type="InterPro" id="IPR002156">
    <property type="entry name" value="RNaseH_domain"/>
</dbReference>
<gene>
    <name evidence="2" type="ORF">Slati_3604500</name>
</gene>
<dbReference type="GO" id="GO:0004523">
    <property type="term" value="F:RNA-DNA hybrid ribonuclease activity"/>
    <property type="evidence" value="ECO:0007669"/>
    <property type="project" value="InterPro"/>
</dbReference>
<dbReference type="PANTHER" id="PTHR47723">
    <property type="entry name" value="OS05G0353850 PROTEIN"/>
    <property type="match status" value="1"/>
</dbReference>
<dbReference type="Gene3D" id="3.30.420.10">
    <property type="entry name" value="Ribonuclease H-like superfamily/Ribonuclease H"/>
    <property type="match status" value="1"/>
</dbReference>
<dbReference type="PANTHER" id="PTHR47723:SF19">
    <property type="entry name" value="POLYNUCLEOTIDYL TRANSFERASE, RIBONUCLEASE H-LIKE SUPERFAMILY PROTEIN"/>
    <property type="match status" value="1"/>
</dbReference>